<dbReference type="InterPro" id="IPR042237">
    <property type="entry name" value="PTRHD1"/>
</dbReference>
<proteinExistence type="predicted"/>
<dbReference type="EC" id="3.1.1.29" evidence="1"/>
<dbReference type="InterPro" id="IPR002833">
    <property type="entry name" value="PTH2"/>
</dbReference>
<evidence type="ECO:0000256" key="2">
    <source>
        <dbReference type="ARBA" id="ARBA00022801"/>
    </source>
</evidence>
<comment type="catalytic activity">
    <reaction evidence="3">
        <text>an N-acyl-L-alpha-aminoacyl-tRNA + H2O = an N-acyl-L-amino acid + a tRNA + H(+)</text>
        <dbReference type="Rhea" id="RHEA:54448"/>
        <dbReference type="Rhea" id="RHEA-COMP:10123"/>
        <dbReference type="Rhea" id="RHEA-COMP:13883"/>
        <dbReference type="ChEBI" id="CHEBI:15377"/>
        <dbReference type="ChEBI" id="CHEBI:15378"/>
        <dbReference type="ChEBI" id="CHEBI:59874"/>
        <dbReference type="ChEBI" id="CHEBI:78442"/>
        <dbReference type="ChEBI" id="CHEBI:138191"/>
        <dbReference type="EC" id="3.1.1.29"/>
    </reaction>
</comment>
<dbReference type="WBParaSite" id="Pan_g11694.t1">
    <property type="protein sequence ID" value="Pan_g11694.t1"/>
    <property type="gene ID" value="Pan_g11694"/>
</dbReference>
<evidence type="ECO:0000313" key="5">
    <source>
        <dbReference type="WBParaSite" id="Pan_g11694.t1"/>
    </source>
</evidence>
<evidence type="ECO:0000256" key="1">
    <source>
        <dbReference type="ARBA" id="ARBA00013260"/>
    </source>
</evidence>
<evidence type="ECO:0000313" key="4">
    <source>
        <dbReference type="Proteomes" id="UP000492821"/>
    </source>
</evidence>
<keyword evidence="2" id="KW-0378">Hydrolase</keyword>
<accession>A0A7E4URT1</accession>
<sequence>MSTSNTDNLVMYIILRKDLIKLPNWNTGALITQGAHASTACIWENKDDPDVQTYLSPENINHMHKVTLAAPDDASLQQAIEILKQNNISHRVWREDDMDVCIAVKPTLRSAIKPILSGFKLYR</sequence>
<protein>
    <recommendedName>
        <fullName evidence="1">peptidyl-tRNA hydrolase</fullName>
        <ecNumber evidence="1">3.1.1.29</ecNumber>
    </recommendedName>
</protein>
<keyword evidence="4" id="KW-1185">Reference proteome</keyword>
<evidence type="ECO:0000256" key="3">
    <source>
        <dbReference type="ARBA" id="ARBA00048707"/>
    </source>
</evidence>
<dbReference type="PANTHER" id="PTHR46194:SF1">
    <property type="entry name" value="PEPTIDYL-TRNA HYDROLASE PTRHD1-RELATED"/>
    <property type="match status" value="1"/>
</dbReference>
<name>A0A7E4URT1_PANRE</name>
<dbReference type="PANTHER" id="PTHR46194">
    <property type="entry name" value="PEPTIDYL-TRNA HYDROLASE PTRHD1-RELATED"/>
    <property type="match status" value="1"/>
</dbReference>
<dbReference type="Gene3D" id="3.40.1490.10">
    <property type="entry name" value="Bit1"/>
    <property type="match status" value="1"/>
</dbReference>
<reference evidence="4" key="1">
    <citation type="journal article" date="2013" name="Genetics">
        <title>The draft genome and transcriptome of Panagrellus redivivus are shaped by the harsh demands of a free-living lifestyle.</title>
        <authorList>
            <person name="Srinivasan J."/>
            <person name="Dillman A.R."/>
            <person name="Macchietto M.G."/>
            <person name="Heikkinen L."/>
            <person name="Lakso M."/>
            <person name="Fracchia K.M."/>
            <person name="Antoshechkin I."/>
            <person name="Mortazavi A."/>
            <person name="Wong G."/>
            <person name="Sternberg P.W."/>
        </authorList>
    </citation>
    <scope>NUCLEOTIDE SEQUENCE [LARGE SCALE GENOMIC DNA]</scope>
    <source>
        <strain evidence="4">MT8872</strain>
    </source>
</reference>
<organism evidence="4 5">
    <name type="scientific">Panagrellus redivivus</name>
    <name type="common">Microworm</name>
    <dbReference type="NCBI Taxonomy" id="6233"/>
    <lineage>
        <taxon>Eukaryota</taxon>
        <taxon>Metazoa</taxon>
        <taxon>Ecdysozoa</taxon>
        <taxon>Nematoda</taxon>
        <taxon>Chromadorea</taxon>
        <taxon>Rhabditida</taxon>
        <taxon>Tylenchina</taxon>
        <taxon>Panagrolaimomorpha</taxon>
        <taxon>Panagrolaimoidea</taxon>
        <taxon>Panagrolaimidae</taxon>
        <taxon>Panagrellus</taxon>
    </lineage>
</organism>
<dbReference type="InterPro" id="IPR023476">
    <property type="entry name" value="Pep_tRNA_hydro_II_dom_sf"/>
</dbReference>
<dbReference type="GO" id="GO:0004045">
    <property type="term" value="F:peptidyl-tRNA hydrolase activity"/>
    <property type="evidence" value="ECO:0007669"/>
    <property type="project" value="UniProtKB-EC"/>
</dbReference>
<dbReference type="Proteomes" id="UP000492821">
    <property type="component" value="Unassembled WGS sequence"/>
</dbReference>
<reference evidence="5" key="2">
    <citation type="submission" date="2020-10" db="UniProtKB">
        <authorList>
            <consortium name="WormBaseParasite"/>
        </authorList>
    </citation>
    <scope>IDENTIFICATION</scope>
</reference>
<dbReference type="SUPFAM" id="SSF102462">
    <property type="entry name" value="Peptidyl-tRNA hydrolase II"/>
    <property type="match status" value="1"/>
</dbReference>
<dbReference type="Pfam" id="PF01981">
    <property type="entry name" value="PTH2"/>
    <property type="match status" value="1"/>
</dbReference>
<dbReference type="AlphaFoldDB" id="A0A7E4URT1"/>